<feature type="signal peptide" evidence="1">
    <location>
        <begin position="1"/>
        <end position="19"/>
    </location>
</feature>
<dbReference type="RefSeq" id="WP_015754291.1">
    <property type="nucleotide sequence ID" value="NC_013222.1"/>
</dbReference>
<evidence type="ECO:0000313" key="2">
    <source>
        <dbReference type="EMBL" id="EAR14970.1"/>
    </source>
</evidence>
<keyword evidence="1" id="KW-0732">Signal</keyword>
<dbReference type="STRING" id="313596.RB2501_11607"/>
<dbReference type="KEGG" id="rbi:RB2501_11607"/>
<dbReference type="Proteomes" id="UP000009049">
    <property type="component" value="Chromosome"/>
</dbReference>
<dbReference type="AlphaFoldDB" id="A4CMS8"/>
<organism evidence="2 3">
    <name type="scientific">Robiginitalea biformata (strain ATCC BAA-864 / DSM 15991 / KCTC 12146 / HTCC2501)</name>
    <dbReference type="NCBI Taxonomy" id="313596"/>
    <lineage>
        <taxon>Bacteria</taxon>
        <taxon>Pseudomonadati</taxon>
        <taxon>Bacteroidota</taxon>
        <taxon>Flavobacteriia</taxon>
        <taxon>Flavobacteriales</taxon>
        <taxon>Flavobacteriaceae</taxon>
        <taxon>Robiginitalea</taxon>
    </lineage>
</organism>
<dbReference type="EMBL" id="CP001712">
    <property type="protein sequence ID" value="EAR14970.1"/>
    <property type="molecule type" value="Genomic_DNA"/>
</dbReference>
<sequence length="81" mass="8858">MKAIVTILFVLFFGLLANAQDSGEQKAATIEMGLVELTEIAAPAAAATTGTAKEVARLYRRKDSRVKKELNFATKKHYQMA</sequence>
<dbReference type="OrthoDB" id="1179532at2"/>
<evidence type="ECO:0000313" key="3">
    <source>
        <dbReference type="Proteomes" id="UP000009049"/>
    </source>
</evidence>
<reference evidence="2 3" key="1">
    <citation type="journal article" date="2009" name="J. Bacteriol.">
        <title>Complete genome sequence of Robiginitalea biformata HTCC2501.</title>
        <authorList>
            <person name="Oh H.M."/>
            <person name="Giovannoni S.J."/>
            <person name="Lee K."/>
            <person name="Ferriera S."/>
            <person name="Johnson J."/>
            <person name="Cho J.C."/>
        </authorList>
    </citation>
    <scope>NUCLEOTIDE SEQUENCE [LARGE SCALE GENOMIC DNA]</scope>
    <source>
        <strain evidence="3">ATCC BAA-864 / HTCC2501 / KCTC 12146</strain>
    </source>
</reference>
<keyword evidence="3" id="KW-1185">Reference proteome</keyword>
<proteinExistence type="predicted"/>
<evidence type="ECO:0000256" key="1">
    <source>
        <dbReference type="SAM" id="SignalP"/>
    </source>
</evidence>
<gene>
    <name evidence="2" type="ordered locus">RB2501_11607</name>
</gene>
<accession>A4CMS8</accession>
<dbReference type="HOGENOM" id="CLU_172382_0_0_10"/>
<feature type="chain" id="PRO_5002667576" evidence="1">
    <location>
        <begin position="20"/>
        <end position="81"/>
    </location>
</feature>
<protein>
    <submittedName>
        <fullName evidence="2">Uncharacterized protein</fullName>
    </submittedName>
</protein>
<name>A4CMS8_ROBBH</name>